<evidence type="ECO:0000256" key="1">
    <source>
        <dbReference type="SAM" id="MobiDB-lite"/>
    </source>
</evidence>
<sequence>MPDPSVDPTREPPRGGDPLPRHWYEVRHSSLLPGADPERVWLTVTDMKGVNAELMPFMRMTLPRELRRDPTIREVELDRPLGRSYIFLGGVIPIDFDAITIHEREDGRRFLERSSTSCTRVWMHERTVDPAPDGARLTDRLTYEVRPHLRPLARPFHWMLDGLFAHRHRRLRRNFAPAAGERAAPHRREEHHGD</sequence>
<dbReference type="AlphaFoldDB" id="A0A3M2LIE4"/>
<gene>
    <name evidence="2" type="ORF">EBN88_19580</name>
</gene>
<dbReference type="Gene3D" id="3.30.530.20">
    <property type="match status" value="1"/>
</dbReference>
<proteinExistence type="predicted"/>
<evidence type="ECO:0000313" key="2">
    <source>
        <dbReference type="EMBL" id="RMI37239.1"/>
    </source>
</evidence>
<dbReference type="EMBL" id="RFFJ01000119">
    <property type="protein sequence ID" value="RMI37239.1"/>
    <property type="molecule type" value="Genomic_DNA"/>
</dbReference>
<dbReference type="SUPFAM" id="SSF55961">
    <property type="entry name" value="Bet v1-like"/>
    <property type="match status" value="1"/>
</dbReference>
<protein>
    <recommendedName>
        <fullName evidence="4">SRPBCC family protein</fullName>
    </recommendedName>
</protein>
<accession>A0A3M2LIE4</accession>
<evidence type="ECO:0008006" key="4">
    <source>
        <dbReference type="Google" id="ProtNLM"/>
    </source>
</evidence>
<dbReference type="RefSeq" id="WP_122185209.1">
    <property type="nucleotide sequence ID" value="NZ_RFFJ01000119.1"/>
</dbReference>
<feature type="region of interest" description="Disordered" evidence="1">
    <location>
        <begin position="1"/>
        <end position="22"/>
    </location>
</feature>
<name>A0A3M2LIE4_9ACTN</name>
<organism evidence="2 3">
    <name type="scientific">Streptomyces triticirhizae</name>
    <dbReference type="NCBI Taxonomy" id="2483353"/>
    <lineage>
        <taxon>Bacteria</taxon>
        <taxon>Bacillati</taxon>
        <taxon>Actinomycetota</taxon>
        <taxon>Actinomycetes</taxon>
        <taxon>Kitasatosporales</taxon>
        <taxon>Streptomycetaceae</taxon>
        <taxon>Streptomyces</taxon>
    </lineage>
</organism>
<keyword evidence="3" id="KW-1185">Reference proteome</keyword>
<dbReference type="Proteomes" id="UP000278673">
    <property type="component" value="Unassembled WGS sequence"/>
</dbReference>
<feature type="compositionally biased region" description="Basic and acidic residues" evidence="1">
    <location>
        <begin position="8"/>
        <end position="22"/>
    </location>
</feature>
<evidence type="ECO:0000313" key="3">
    <source>
        <dbReference type="Proteomes" id="UP000278673"/>
    </source>
</evidence>
<dbReference type="InterPro" id="IPR023393">
    <property type="entry name" value="START-like_dom_sf"/>
</dbReference>
<comment type="caution">
    <text evidence="2">The sequence shown here is derived from an EMBL/GenBank/DDBJ whole genome shotgun (WGS) entry which is preliminary data.</text>
</comment>
<reference evidence="2 3" key="1">
    <citation type="submission" date="2018-10" db="EMBL/GenBank/DDBJ databases">
        <title>Isolation, diversity and antifungal activity of actinobacteria from wheat.</title>
        <authorList>
            <person name="Han C."/>
        </authorList>
    </citation>
    <scope>NUCLEOTIDE SEQUENCE [LARGE SCALE GENOMIC DNA]</scope>
    <source>
        <strain evidence="2 3">NEAU-YY642</strain>
    </source>
</reference>